<gene>
    <name evidence="2" type="ORF">DW986_03130</name>
</gene>
<evidence type="ECO:0000313" key="2">
    <source>
        <dbReference type="EMBL" id="RGZ50272.1"/>
    </source>
</evidence>
<evidence type="ECO:0000256" key="1">
    <source>
        <dbReference type="SAM" id="MobiDB-lite"/>
    </source>
</evidence>
<comment type="caution">
    <text evidence="2">The sequence shown here is derived from an EMBL/GenBank/DDBJ whole genome shotgun (WGS) entry which is preliminary data.</text>
</comment>
<organism evidence="2 3">
    <name type="scientific">Parabacteroides merdae</name>
    <dbReference type="NCBI Taxonomy" id="46503"/>
    <lineage>
        <taxon>Bacteria</taxon>
        <taxon>Pseudomonadati</taxon>
        <taxon>Bacteroidota</taxon>
        <taxon>Bacteroidia</taxon>
        <taxon>Bacteroidales</taxon>
        <taxon>Tannerellaceae</taxon>
        <taxon>Parabacteroides</taxon>
    </lineage>
</organism>
<feature type="compositionally biased region" description="Polar residues" evidence="1">
    <location>
        <begin position="189"/>
        <end position="199"/>
    </location>
</feature>
<protein>
    <submittedName>
        <fullName evidence="2">Uncharacterized protein</fullName>
    </submittedName>
</protein>
<dbReference type="Proteomes" id="UP000285173">
    <property type="component" value="Unassembled WGS sequence"/>
</dbReference>
<dbReference type="EMBL" id="QSEF01000004">
    <property type="protein sequence ID" value="RGZ50272.1"/>
    <property type="molecule type" value="Genomic_DNA"/>
</dbReference>
<feature type="region of interest" description="Disordered" evidence="1">
    <location>
        <begin position="166"/>
        <end position="199"/>
    </location>
</feature>
<reference evidence="2 3" key="1">
    <citation type="submission" date="2018-08" db="EMBL/GenBank/DDBJ databases">
        <title>A genome reference for cultivated species of the human gut microbiota.</title>
        <authorList>
            <person name="Zou Y."/>
            <person name="Xue W."/>
            <person name="Luo G."/>
        </authorList>
    </citation>
    <scope>NUCLEOTIDE SEQUENCE [LARGE SCALE GENOMIC DNA]</scope>
    <source>
        <strain evidence="2 3">AM50-15</strain>
    </source>
</reference>
<proteinExistence type="predicted"/>
<sequence length="199" mass="21746">MSETKKTRSIGLKMALFGDVNPAGGMPETMKQLAKTLQGTASFNTEADTTQDFYSEEEPTVPEETVVTAAGLKQIRLNFMEWDNEALQAVFGGSVKSSQKVTIDGKTYTVDKYIAPKDIVQVEKAVRAISRYNVVIDIPRAKVTARFVWNLTNTDIAQIEVTATAQSPIGEEDGPYEIYKLGEPDPDSGGQSQGTDDNE</sequence>
<accession>A0A413NP95</accession>
<name>A0A413NP95_9BACT</name>
<dbReference type="AlphaFoldDB" id="A0A413NP95"/>
<evidence type="ECO:0000313" key="3">
    <source>
        <dbReference type="Proteomes" id="UP000285173"/>
    </source>
</evidence>
<dbReference type="RefSeq" id="WP_147380308.1">
    <property type="nucleotide sequence ID" value="NZ_QRKC01000011.1"/>
</dbReference>